<comment type="caution">
    <text evidence="1">The sequence shown here is derived from an EMBL/GenBank/DDBJ whole genome shotgun (WGS) entry which is preliminary data.</text>
</comment>
<sequence length="153" mass="18202">MGGKDLGGSRGSKEGYQRFLEFHTVLDRILLRLYRYRKKPGRNDQSANILEFTRMQPYFHGQEYIISKPPPNTMHQGQVQQAMDGKYLRTYSYRDQNCDQYYNSHCHYNTNADDHDKCTSDHHHDDTTYFDTYNYYNAYRFGNFGSPSRPRGR</sequence>
<proteinExistence type="predicted"/>
<organism evidence="1 2">
    <name type="scientific">Tuber borchii</name>
    <name type="common">White truffle</name>
    <dbReference type="NCBI Taxonomy" id="42251"/>
    <lineage>
        <taxon>Eukaryota</taxon>
        <taxon>Fungi</taxon>
        <taxon>Dikarya</taxon>
        <taxon>Ascomycota</taxon>
        <taxon>Pezizomycotina</taxon>
        <taxon>Pezizomycetes</taxon>
        <taxon>Pezizales</taxon>
        <taxon>Tuberaceae</taxon>
        <taxon>Tuber</taxon>
    </lineage>
</organism>
<reference evidence="1 2" key="1">
    <citation type="submission" date="2017-04" db="EMBL/GenBank/DDBJ databases">
        <title>Draft genome sequence of Tuber borchii Vittad., a whitish edible truffle.</title>
        <authorList>
            <consortium name="DOE Joint Genome Institute"/>
            <person name="Murat C."/>
            <person name="Kuo A."/>
            <person name="Barry K.W."/>
            <person name="Clum A."/>
            <person name="Dockter R.B."/>
            <person name="Fauchery L."/>
            <person name="Iotti M."/>
            <person name="Kohler A."/>
            <person name="Labutti K."/>
            <person name="Lindquist E.A."/>
            <person name="Lipzen A."/>
            <person name="Ohm R.A."/>
            <person name="Wang M."/>
            <person name="Grigoriev I.V."/>
            <person name="Zambonelli A."/>
            <person name="Martin F.M."/>
        </authorList>
    </citation>
    <scope>NUCLEOTIDE SEQUENCE [LARGE SCALE GENOMIC DNA]</scope>
    <source>
        <strain evidence="1 2">Tbo3840</strain>
    </source>
</reference>
<evidence type="ECO:0000313" key="2">
    <source>
        <dbReference type="Proteomes" id="UP000244722"/>
    </source>
</evidence>
<gene>
    <name evidence="1" type="ORF">B9Z19DRAFT_1064687</name>
</gene>
<evidence type="ECO:0000313" key="1">
    <source>
        <dbReference type="EMBL" id="PUU78929.1"/>
    </source>
</evidence>
<keyword evidence="2" id="KW-1185">Reference proteome</keyword>
<dbReference type="Proteomes" id="UP000244722">
    <property type="component" value="Unassembled WGS sequence"/>
</dbReference>
<dbReference type="AlphaFoldDB" id="A0A2T6ZTV6"/>
<protein>
    <submittedName>
        <fullName evidence="1">Uncharacterized protein</fullName>
    </submittedName>
</protein>
<name>A0A2T6ZTV6_TUBBO</name>
<dbReference type="EMBL" id="NESQ01000104">
    <property type="protein sequence ID" value="PUU78929.1"/>
    <property type="molecule type" value="Genomic_DNA"/>
</dbReference>
<accession>A0A2T6ZTV6</accession>